<keyword evidence="8" id="KW-0687">Ribonucleoprotein</keyword>
<sequence length="229" mass="25169">MVKRPDRRTEYSQLRQFSAAQNLLHQADGSAKFDFGETSVLASVVGPIEVPLRDEKLDESTVEVVVRPAVGIPTTKEKLFERILLEALEPMILGGVMPRTLVQIVIQINKDDGSVLSAAMNAATLALLDAGIPLKYMAAGVTCMIENNSKEIVMDPTSEELENASSVHTFAFDNSGEPHIALSDSSGDFSTDQYFACHDKCYNAVDKVHGFLRASVETKKYKENQQMEN</sequence>
<dbReference type="GO" id="GO:0016075">
    <property type="term" value="P:rRNA catabolic process"/>
    <property type="evidence" value="ECO:0007669"/>
    <property type="project" value="TreeGrafter"/>
</dbReference>
<dbReference type="InterPro" id="IPR036345">
    <property type="entry name" value="ExoRNase_PH_dom2_sf"/>
</dbReference>
<proteinExistence type="inferred from homology"/>
<keyword evidence="4" id="KW-0271">Exosome</keyword>
<dbReference type="STRING" id="13706.A0A1X2HQ85"/>
<dbReference type="InterPro" id="IPR001247">
    <property type="entry name" value="ExoRNase_PH_dom1"/>
</dbReference>
<feature type="domain" description="Exoribonuclease phosphorolytic" evidence="7">
    <location>
        <begin position="137"/>
        <end position="197"/>
    </location>
</feature>
<dbReference type="InterPro" id="IPR015847">
    <property type="entry name" value="ExoRNase_PH_dom2"/>
</dbReference>
<dbReference type="GO" id="GO:0000177">
    <property type="term" value="C:cytoplasmic exosome (RNase complex)"/>
    <property type="evidence" value="ECO:0007669"/>
    <property type="project" value="EnsemblFungi"/>
</dbReference>
<dbReference type="OrthoDB" id="27298at2759"/>
<dbReference type="Gene3D" id="3.30.230.70">
    <property type="entry name" value="GHMP Kinase, N-terminal domain"/>
    <property type="match status" value="1"/>
</dbReference>
<dbReference type="FunCoup" id="A0A1X2HQ85">
    <property type="interactions" value="207"/>
</dbReference>
<dbReference type="Pfam" id="PF01138">
    <property type="entry name" value="RNase_PH"/>
    <property type="match status" value="1"/>
</dbReference>
<dbReference type="EMBL" id="MCGN01000002">
    <property type="protein sequence ID" value="ORZ01517.1"/>
    <property type="molecule type" value="Genomic_DNA"/>
</dbReference>
<dbReference type="GO" id="GO:0000176">
    <property type="term" value="C:nuclear exosome (RNase complex)"/>
    <property type="evidence" value="ECO:0007669"/>
    <property type="project" value="EnsemblFungi"/>
</dbReference>
<dbReference type="Pfam" id="PF03725">
    <property type="entry name" value="RNase_PH_C"/>
    <property type="match status" value="1"/>
</dbReference>
<keyword evidence="8" id="KW-0689">Ribosomal protein</keyword>
<dbReference type="SUPFAM" id="SSF55666">
    <property type="entry name" value="Ribonuclease PH domain 2-like"/>
    <property type="match status" value="1"/>
</dbReference>
<comment type="similarity">
    <text evidence="2">Belongs to the RNase PH family.</text>
</comment>
<dbReference type="GO" id="GO:0071035">
    <property type="term" value="P:nuclear polyadenylation-dependent rRNA catabolic process"/>
    <property type="evidence" value="ECO:0007669"/>
    <property type="project" value="EnsemblFungi"/>
</dbReference>
<evidence type="ECO:0000256" key="2">
    <source>
        <dbReference type="ARBA" id="ARBA00006678"/>
    </source>
</evidence>
<keyword evidence="5" id="KW-0539">Nucleus</keyword>
<dbReference type="SUPFAM" id="SSF54211">
    <property type="entry name" value="Ribosomal protein S5 domain 2-like"/>
    <property type="match status" value="1"/>
</dbReference>
<dbReference type="PANTHER" id="PTHR11953:SF1">
    <property type="entry name" value="EXOSOME COMPLEX COMPONENT RRP46"/>
    <property type="match status" value="1"/>
</dbReference>
<dbReference type="GO" id="GO:0071038">
    <property type="term" value="P:TRAMP-dependent tRNA surveillance pathway"/>
    <property type="evidence" value="ECO:0007669"/>
    <property type="project" value="EnsemblFungi"/>
</dbReference>
<dbReference type="GO" id="GO:0005840">
    <property type="term" value="C:ribosome"/>
    <property type="evidence" value="ECO:0007669"/>
    <property type="project" value="UniProtKB-KW"/>
</dbReference>
<keyword evidence="9" id="KW-1185">Reference proteome</keyword>
<protein>
    <submittedName>
        <fullName evidence="8">Ribosomal protein S5 domain 2-type protein</fullName>
    </submittedName>
</protein>
<keyword evidence="3" id="KW-0698">rRNA processing</keyword>
<dbReference type="GO" id="GO:0034475">
    <property type="term" value="P:U4 snRNA 3'-end processing"/>
    <property type="evidence" value="ECO:0007669"/>
    <property type="project" value="TreeGrafter"/>
</dbReference>
<reference evidence="8 9" key="1">
    <citation type="submission" date="2016-07" db="EMBL/GenBank/DDBJ databases">
        <title>Pervasive Adenine N6-methylation of Active Genes in Fungi.</title>
        <authorList>
            <consortium name="DOE Joint Genome Institute"/>
            <person name="Mondo S.J."/>
            <person name="Dannebaum R.O."/>
            <person name="Kuo R.C."/>
            <person name="Labutti K."/>
            <person name="Haridas S."/>
            <person name="Kuo A."/>
            <person name="Salamov A."/>
            <person name="Ahrendt S.R."/>
            <person name="Lipzen A."/>
            <person name="Sullivan W."/>
            <person name="Andreopoulos W.B."/>
            <person name="Clum A."/>
            <person name="Lindquist E."/>
            <person name="Daum C."/>
            <person name="Ramamoorthy G.K."/>
            <person name="Gryganskyi A."/>
            <person name="Culley D."/>
            <person name="Magnuson J.K."/>
            <person name="James T.Y."/>
            <person name="O'Malley M.A."/>
            <person name="Stajich J.E."/>
            <person name="Spatafora J.W."/>
            <person name="Visel A."/>
            <person name="Grigoriev I.V."/>
        </authorList>
    </citation>
    <scope>NUCLEOTIDE SEQUENCE [LARGE SCALE GENOMIC DNA]</scope>
    <source>
        <strain evidence="8 9">NRRL 2496</strain>
    </source>
</reference>
<evidence type="ECO:0000256" key="5">
    <source>
        <dbReference type="ARBA" id="ARBA00023242"/>
    </source>
</evidence>
<organism evidence="8 9">
    <name type="scientific">Syncephalastrum racemosum</name>
    <name type="common">Filamentous fungus</name>
    <dbReference type="NCBI Taxonomy" id="13706"/>
    <lineage>
        <taxon>Eukaryota</taxon>
        <taxon>Fungi</taxon>
        <taxon>Fungi incertae sedis</taxon>
        <taxon>Mucoromycota</taxon>
        <taxon>Mucoromycotina</taxon>
        <taxon>Mucoromycetes</taxon>
        <taxon>Mucorales</taxon>
        <taxon>Syncephalastraceae</taxon>
        <taxon>Syncephalastrum</taxon>
    </lineage>
</organism>
<evidence type="ECO:0000259" key="7">
    <source>
        <dbReference type="Pfam" id="PF03725"/>
    </source>
</evidence>
<dbReference type="AlphaFoldDB" id="A0A1X2HQ85"/>
<dbReference type="PANTHER" id="PTHR11953">
    <property type="entry name" value="EXOSOME COMPLEX COMPONENT"/>
    <property type="match status" value="1"/>
</dbReference>
<dbReference type="GO" id="GO:0000467">
    <property type="term" value="P:exonucleolytic trimming to generate mature 3'-end of 5.8S rRNA from tricistronic rRNA transcript (SSU-rRNA, 5.8S rRNA, LSU-rRNA)"/>
    <property type="evidence" value="ECO:0007669"/>
    <property type="project" value="EnsemblFungi"/>
</dbReference>
<dbReference type="GO" id="GO:0071028">
    <property type="term" value="P:nuclear mRNA surveillance"/>
    <property type="evidence" value="ECO:0007669"/>
    <property type="project" value="TreeGrafter"/>
</dbReference>
<dbReference type="GO" id="GO:0003723">
    <property type="term" value="F:RNA binding"/>
    <property type="evidence" value="ECO:0007669"/>
    <property type="project" value="TreeGrafter"/>
</dbReference>
<evidence type="ECO:0000259" key="6">
    <source>
        <dbReference type="Pfam" id="PF01138"/>
    </source>
</evidence>
<dbReference type="InterPro" id="IPR020568">
    <property type="entry name" value="Ribosomal_Su5_D2-typ_SF"/>
</dbReference>
<dbReference type="Proteomes" id="UP000242180">
    <property type="component" value="Unassembled WGS sequence"/>
</dbReference>
<accession>A0A1X2HQ85</accession>
<dbReference type="InterPro" id="IPR027408">
    <property type="entry name" value="PNPase/RNase_PH_dom_sf"/>
</dbReference>
<evidence type="ECO:0000256" key="4">
    <source>
        <dbReference type="ARBA" id="ARBA00022835"/>
    </source>
</evidence>
<dbReference type="GO" id="GO:0005730">
    <property type="term" value="C:nucleolus"/>
    <property type="evidence" value="ECO:0007669"/>
    <property type="project" value="EnsemblFungi"/>
</dbReference>
<evidence type="ECO:0000256" key="3">
    <source>
        <dbReference type="ARBA" id="ARBA00022552"/>
    </source>
</evidence>
<dbReference type="OMA" id="CIINEQG"/>
<evidence type="ECO:0000313" key="9">
    <source>
        <dbReference type="Proteomes" id="UP000242180"/>
    </source>
</evidence>
<name>A0A1X2HQ85_SYNRA</name>
<comment type="caution">
    <text evidence="8">The sequence shown here is derived from an EMBL/GenBank/DDBJ whole genome shotgun (WGS) entry which is preliminary data.</text>
</comment>
<feature type="domain" description="Exoribonuclease phosphorolytic" evidence="6">
    <location>
        <begin position="13"/>
        <end position="133"/>
    </location>
</feature>
<gene>
    <name evidence="8" type="ORF">BCR43DRAFT_487059</name>
</gene>
<evidence type="ECO:0000256" key="1">
    <source>
        <dbReference type="ARBA" id="ARBA00004123"/>
    </source>
</evidence>
<dbReference type="GO" id="GO:0071042">
    <property type="term" value="P:nuclear polyadenylation-dependent mRNA catabolic process"/>
    <property type="evidence" value="ECO:0007669"/>
    <property type="project" value="EnsemblFungi"/>
</dbReference>
<evidence type="ECO:0000313" key="8">
    <source>
        <dbReference type="EMBL" id="ORZ01517.1"/>
    </source>
</evidence>
<comment type="subcellular location">
    <subcellularLocation>
        <location evidence="1">Nucleus</location>
    </subcellularLocation>
</comment>
<dbReference type="InterPro" id="IPR050080">
    <property type="entry name" value="RNase_PH"/>
</dbReference>
<dbReference type="GO" id="GO:0071051">
    <property type="term" value="P:poly(A)-dependent snoRNA 3'-end processing"/>
    <property type="evidence" value="ECO:0007669"/>
    <property type="project" value="TreeGrafter"/>
</dbReference>
<dbReference type="InParanoid" id="A0A1X2HQ85"/>
<dbReference type="CDD" id="cd11372">
    <property type="entry name" value="RNase_PH_RRP46"/>
    <property type="match status" value="1"/>
</dbReference>